<organism evidence="3 4">
    <name type="scientific">Ruminococcus gauvreauii</name>
    <dbReference type="NCBI Taxonomy" id="438033"/>
    <lineage>
        <taxon>Bacteria</taxon>
        <taxon>Bacillati</taxon>
        <taxon>Bacillota</taxon>
        <taxon>Clostridia</taxon>
        <taxon>Eubacteriales</taxon>
        <taxon>Oscillospiraceae</taxon>
        <taxon>Ruminococcus</taxon>
    </lineage>
</organism>
<dbReference type="PANTHER" id="PTHR44068:SF1">
    <property type="entry name" value="HYPOTHETICAL LOC100005854"/>
    <property type="match status" value="1"/>
</dbReference>
<dbReference type="Pfam" id="PF08241">
    <property type="entry name" value="Methyltransf_11"/>
    <property type="match status" value="1"/>
</dbReference>
<protein>
    <submittedName>
        <fullName evidence="3">Class I SAM-dependent methyltransferase</fullName>
    </submittedName>
</protein>
<dbReference type="CDD" id="cd02440">
    <property type="entry name" value="AdoMet_MTases"/>
    <property type="match status" value="1"/>
</dbReference>
<keyword evidence="1" id="KW-0808">Transferase</keyword>
<reference evidence="3" key="1">
    <citation type="journal article" date="2022" name="Cell">
        <title>Design, construction, and in vivo augmentation of a complex gut microbiome.</title>
        <authorList>
            <person name="Cheng A.G."/>
            <person name="Ho P.Y."/>
            <person name="Aranda-Diaz A."/>
            <person name="Jain S."/>
            <person name="Yu F.B."/>
            <person name="Meng X."/>
            <person name="Wang M."/>
            <person name="Iakiviak M."/>
            <person name="Nagashima K."/>
            <person name="Zhao A."/>
            <person name="Murugkar P."/>
            <person name="Patil A."/>
            <person name="Atabakhsh K."/>
            <person name="Weakley A."/>
            <person name="Yan J."/>
            <person name="Brumbaugh A.R."/>
            <person name="Higginbottom S."/>
            <person name="Dimas A."/>
            <person name="Shiver A.L."/>
            <person name="Deutschbauer A."/>
            <person name="Neff N."/>
            <person name="Sonnenburg J.L."/>
            <person name="Huang K.C."/>
            <person name="Fischbach M.A."/>
        </authorList>
    </citation>
    <scope>NUCLEOTIDE SEQUENCE</scope>
    <source>
        <strain evidence="3">DSM 19829</strain>
    </source>
</reference>
<keyword evidence="3" id="KW-0489">Methyltransferase</keyword>
<keyword evidence="4" id="KW-1185">Reference proteome</keyword>
<feature type="domain" description="Methyltransferase type 11" evidence="2">
    <location>
        <begin position="50"/>
        <end position="149"/>
    </location>
</feature>
<gene>
    <name evidence="3" type="ORF">NQ502_12820</name>
</gene>
<dbReference type="InterPro" id="IPR050447">
    <property type="entry name" value="Erg6_SMT_methyltransf"/>
</dbReference>
<evidence type="ECO:0000313" key="4">
    <source>
        <dbReference type="Proteomes" id="UP001060164"/>
    </source>
</evidence>
<dbReference type="Proteomes" id="UP001060164">
    <property type="component" value="Chromosome"/>
</dbReference>
<evidence type="ECO:0000313" key="3">
    <source>
        <dbReference type="EMBL" id="UWP58259.1"/>
    </source>
</evidence>
<proteinExistence type="predicted"/>
<evidence type="ECO:0000256" key="1">
    <source>
        <dbReference type="ARBA" id="ARBA00022679"/>
    </source>
</evidence>
<dbReference type="GO" id="GO:0008168">
    <property type="term" value="F:methyltransferase activity"/>
    <property type="evidence" value="ECO:0007669"/>
    <property type="project" value="UniProtKB-KW"/>
</dbReference>
<dbReference type="EMBL" id="CP102290">
    <property type="protein sequence ID" value="UWP58259.1"/>
    <property type="molecule type" value="Genomic_DNA"/>
</dbReference>
<evidence type="ECO:0000259" key="2">
    <source>
        <dbReference type="Pfam" id="PF08241"/>
    </source>
</evidence>
<accession>A0ABY5VCL2</accession>
<dbReference type="SUPFAM" id="SSF53335">
    <property type="entry name" value="S-adenosyl-L-methionine-dependent methyltransferases"/>
    <property type="match status" value="1"/>
</dbReference>
<dbReference type="PANTHER" id="PTHR44068">
    <property type="entry name" value="ZGC:194242"/>
    <property type="match status" value="1"/>
</dbReference>
<dbReference type="InterPro" id="IPR029063">
    <property type="entry name" value="SAM-dependent_MTases_sf"/>
</dbReference>
<dbReference type="GO" id="GO:0032259">
    <property type="term" value="P:methylation"/>
    <property type="evidence" value="ECO:0007669"/>
    <property type="project" value="UniProtKB-KW"/>
</dbReference>
<name>A0ABY5VCL2_9FIRM</name>
<dbReference type="RefSeq" id="WP_044983554.1">
    <property type="nucleotide sequence ID" value="NZ_CABLBR010000037.1"/>
</dbReference>
<dbReference type="Gene3D" id="3.40.50.150">
    <property type="entry name" value="Vaccinia Virus protein VP39"/>
    <property type="match status" value="1"/>
</dbReference>
<sequence>MNQVNKRENYCGYPMGEDGRKMLADMSHHHAPVTDWTLELLDIQPDEIVLEIGCGGGHALKRAACRITSGKLYGVDYSETAVLAAKEENAENIAGGSLTVIEASVSRLPFPDHTFDKVYSIESYFFWPDLEQDFKEILRVLKPGGKVYITGCVHWRDGLSEEEKAHLSSMNMRNLSFAEFGELLTAAGYQDVHIHGKEGREWICGEGTKAE</sequence>
<dbReference type="InterPro" id="IPR013216">
    <property type="entry name" value="Methyltransf_11"/>
</dbReference>